<comment type="caution">
    <text evidence="1">The sequence shown here is derived from an EMBL/GenBank/DDBJ whole genome shotgun (WGS) entry which is preliminary data.</text>
</comment>
<accession>A0ACC3BZP1</accession>
<protein>
    <submittedName>
        <fullName evidence="1">Uncharacterized protein</fullName>
    </submittedName>
</protein>
<name>A0ACC3BZP1_PYRYE</name>
<dbReference type="Proteomes" id="UP000798662">
    <property type="component" value="Chromosome 2"/>
</dbReference>
<dbReference type="EMBL" id="CM020619">
    <property type="protein sequence ID" value="KAK1863554.1"/>
    <property type="molecule type" value="Genomic_DNA"/>
</dbReference>
<keyword evidence="2" id="KW-1185">Reference proteome</keyword>
<reference evidence="1" key="1">
    <citation type="submission" date="2019-11" db="EMBL/GenBank/DDBJ databases">
        <title>Nori genome reveals adaptations in red seaweeds to the harsh intertidal environment.</title>
        <authorList>
            <person name="Wang D."/>
            <person name="Mao Y."/>
        </authorList>
    </citation>
    <scope>NUCLEOTIDE SEQUENCE</scope>
    <source>
        <tissue evidence="1">Gametophyte</tissue>
    </source>
</reference>
<proteinExistence type="predicted"/>
<sequence>MASDAAARLATPAGAGARAALAARGLTAATAEAFGVGVADQRFLSDDGTWVAAPCYTFPLDGEHGGAVRLKARAVADKARMRLVPRGGGWGLFGLRAVPADATTVVLTEGEFDAMAVTQATGLPAVSAPNGARSLPVDVLPLLERFDRIILWMDADDAGREGAQLFARKLGLRRCRLVPSLPGGVKDANDALRAGADLAAAIDAAEALPHEGLLTFASLREDVRAELSGVAGVRGMPSVWLPRLDDVLGGLRRGEMSVVTGHTGVGKTTLLAQLSLDYAVQGMPTLWGSFEIANQRLAATLLRQYTALTTRLPLADLYDRYDDLADAFEGLPMHFLNYHGATDVDAVIDAMDHAAYVHDVGHVLLDNLQFLTSSSNGGGGGGGNGGGGGGTRWDTYEAMDRAIHKFRRFATDRNVHVTLVVHPRKENDDEPIALASVFGSAKATQEADNVYALQRGSADGGPGAGGTGGSGYGGGNSGGGSGGGDVGSGGGGGGGAPGGVRRRSSYVQVFKNRYAGTLGKVSLRFDPEGKYYYPAGAARRVADYSAALPVVAAVAALPPTATTTAPTTVTATTAAATTPAAIPGRVPVPVAARSSAATTATAAAAVAPVGTDTEEKAPPAGAAKSRRGRAKRSPAATAPAATATADTPIASGAAPAALVEPQPSTRRRGRSRTTAPPDPSVVGAAPPAAPAAPASALASAATAAAATPPQTPRARVVAPLRQRPPPVLPPAPTEAEARLGFWVRRWG</sequence>
<organism evidence="1 2">
    <name type="scientific">Pyropia yezoensis</name>
    <name type="common">Susabi-nori</name>
    <name type="synonym">Porphyra yezoensis</name>
    <dbReference type="NCBI Taxonomy" id="2788"/>
    <lineage>
        <taxon>Eukaryota</taxon>
        <taxon>Rhodophyta</taxon>
        <taxon>Bangiophyceae</taxon>
        <taxon>Bangiales</taxon>
        <taxon>Bangiaceae</taxon>
        <taxon>Pyropia</taxon>
    </lineage>
</organism>
<evidence type="ECO:0000313" key="1">
    <source>
        <dbReference type="EMBL" id="KAK1863554.1"/>
    </source>
</evidence>
<evidence type="ECO:0000313" key="2">
    <source>
        <dbReference type="Proteomes" id="UP000798662"/>
    </source>
</evidence>
<gene>
    <name evidence="1" type="ORF">I4F81_006108</name>
</gene>